<reference evidence="2 3" key="1">
    <citation type="submission" date="2016-04" db="EMBL/GenBank/DDBJ databases">
        <title>Draft genome sequence of freshwater magnetotactic bacteria Magnetospirillum marisnigri SP-1 and Magnetospirillum moscoviense BB-1.</title>
        <authorList>
            <person name="Koziaeva V."/>
            <person name="Dziuba M.V."/>
            <person name="Ivanov T.M."/>
            <person name="Kuznetsov B."/>
            <person name="Grouzdev D.S."/>
        </authorList>
    </citation>
    <scope>NUCLEOTIDE SEQUENCE [LARGE SCALE GENOMIC DNA]</scope>
    <source>
        <strain evidence="2 3">SP-1</strain>
    </source>
</reference>
<proteinExistence type="predicted"/>
<dbReference type="OrthoDB" id="9802901at2"/>
<sequence length="189" mass="21783">MGHLAATELKTLVLNADMQPLSWGPLSVWSWQDALVAVLQERVHQVCAYDIEVHSASRAFRIPSVVALKSFHVRKRVSFTRYHVFLRDRMRCQYCGRTFQPRDLTFDHVVPRSRGGKTTWDNIVTCCHADNLKKGAKTPREAGMRLLRPPFEPNPHQLDMAAKGCADHSETLHETWLDFLYWDIALLEE</sequence>
<accession>A0A178MWF4</accession>
<organism evidence="2 3">
    <name type="scientific">Paramagnetospirillum marisnigri</name>
    <dbReference type="NCBI Taxonomy" id="1285242"/>
    <lineage>
        <taxon>Bacteria</taxon>
        <taxon>Pseudomonadati</taxon>
        <taxon>Pseudomonadota</taxon>
        <taxon>Alphaproteobacteria</taxon>
        <taxon>Rhodospirillales</taxon>
        <taxon>Magnetospirillaceae</taxon>
        <taxon>Paramagnetospirillum</taxon>
    </lineage>
</organism>
<dbReference type="EMBL" id="LWQT01000028">
    <property type="protein sequence ID" value="OAN54588.1"/>
    <property type="molecule type" value="Genomic_DNA"/>
</dbReference>
<dbReference type="InterPro" id="IPR029471">
    <property type="entry name" value="HNH_5"/>
</dbReference>
<dbReference type="AlphaFoldDB" id="A0A178MWF4"/>
<keyword evidence="2" id="KW-0540">Nuclease</keyword>
<dbReference type="SMART" id="SM00507">
    <property type="entry name" value="HNHc"/>
    <property type="match status" value="1"/>
</dbReference>
<dbReference type="Proteomes" id="UP000078428">
    <property type="component" value="Unassembled WGS sequence"/>
</dbReference>
<gene>
    <name evidence="2" type="ORF">A6A04_11715</name>
</gene>
<comment type="caution">
    <text evidence="2">The sequence shown here is derived from an EMBL/GenBank/DDBJ whole genome shotgun (WGS) entry which is preliminary data.</text>
</comment>
<dbReference type="PANTHER" id="PTHR33877:SF2">
    <property type="entry name" value="OS07G0170200 PROTEIN"/>
    <property type="match status" value="1"/>
</dbReference>
<name>A0A178MWF4_9PROT</name>
<evidence type="ECO:0000313" key="2">
    <source>
        <dbReference type="EMBL" id="OAN54588.1"/>
    </source>
</evidence>
<dbReference type="PANTHER" id="PTHR33877">
    <property type="entry name" value="SLL1193 PROTEIN"/>
    <property type="match status" value="1"/>
</dbReference>
<keyword evidence="2" id="KW-0378">Hydrolase</keyword>
<keyword evidence="2" id="KW-0255">Endonuclease</keyword>
<dbReference type="CDD" id="cd00085">
    <property type="entry name" value="HNHc"/>
    <property type="match status" value="1"/>
</dbReference>
<dbReference type="Pfam" id="PF14279">
    <property type="entry name" value="HNH_5"/>
    <property type="match status" value="1"/>
</dbReference>
<dbReference type="GO" id="GO:0004519">
    <property type="term" value="F:endonuclease activity"/>
    <property type="evidence" value="ECO:0007669"/>
    <property type="project" value="UniProtKB-KW"/>
</dbReference>
<dbReference type="STRING" id="1285242.A6A04_11715"/>
<evidence type="ECO:0000313" key="3">
    <source>
        <dbReference type="Proteomes" id="UP000078428"/>
    </source>
</evidence>
<dbReference type="InterPro" id="IPR052892">
    <property type="entry name" value="NA-targeting_endonuclease"/>
</dbReference>
<dbReference type="InterPro" id="IPR003615">
    <property type="entry name" value="HNH_nuc"/>
</dbReference>
<evidence type="ECO:0000259" key="1">
    <source>
        <dbReference type="SMART" id="SM00507"/>
    </source>
</evidence>
<feature type="domain" description="HNH nuclease" evidence="1">
    <location>
        <begin position="79"/>
        <end position="132"/>
    </location>
</feature>
<keyword evidence="3" id="KW-1185">Reference proteome</keyword>
<protein>
    <submittedName>
        <fullName evidence="2">HNH endonuclease</fullName>
    </submittedName>
</protein>
<dbReference type="Gene3D" id="1.10.30.50">
    <property type="match status" value="1"/>
</dbReference>
<dbReference type="RefSeq" id="WP_068489518.1">
    <property type="nucleotide sequence ID" value="NZ_LWQT01000028.1"/>
</dbReference>